<accession>A0AAD8V6J6</accession>
<organism evidence="2 3">
    <name type="scientific">Colletotrichum navitas</name>
    <dbReference type="NCBI Taxonomy" id="681940"/>
    <lineage>
        <taxon>Eukaryota</taxon>
        <taxon>Fungi</taxon>
        <taxon>Dikarya</taxon>
        <taxon>Ascomycota</taxon>
        <taxon>Pezizomycotina</taxon>
        <taxon>Sordariomycetes</taxon>
        <taxon>Hypocreomycetidae</taxon>
        <taxon>Glomerellales</taxon>
        <taxon>Glomerellaceae</taxon>
        <taxon>Colletotrichum</taxon>
        <taxon>Colletotrichum graminicola species complex</taxon>
    </lineage>
</organism>
<gene>
    <name evidence="2" type="ORF">LY79DRAFT_589759</name>
</gene>
<comment type="caution">
    <text evidence="2">The sequence shown here is derived from an EMBL/GenBank/DDBJ whole genome shotgun (WGS) entry which is preliminary data.</text>
</comment>
<dbReference type="EMBL" id="JAHLJV010000025">
    <property type="protein sequence ID" value="KAK1593405.1"/>
    <property type="molecule type" value="Genomic_DNA"/>
</dbReference>
<dbReference type="AlphaFoldDB" id="A0AAD8V6J6"/>
<dbReference type="RefSeq" id="XP_060414698.1">
    <property type="nucleotide sequence ID" value="XM_060561063.1"/>
</dbReference>
<evidence type="ECO:0000256" key="1">
    <source>
        <dbReference type="SAM" id="MobiDB-lite"/>
    </source>
</evidence>
<dbReference type="GeneID" id="85445303"/>
<evidence type="ECO:0000313" key="2">
    <source>
        <dbReference type="EMBL" id="KAK1593405.1"/>
    </source>
</evidence>
<sequence length="212" mass="22920">MATPCKARSPASLVDRENEGVTEIYLPVSNAAMNRGDVSIQSRARGIPNGYLNKLETRLAETEAALFRALSGVLHSLGSGSASSPALLPQAAWTPRQNKVDRVKEWEHFPLQTPDEIQAWFRSKAAGQSDPVPEPLDASPQSLVSSASDPMLAPHPVRDPDSMPAQRPLSDAVIEPRLRSMTPIATTPVNGVPSDSVSKAEELSKSQRNLYF</sequence>
<protein>
    <submittedName>
        <fullName evidence="2">Uncharacterized protein</fullName>
    </submittedName>
</protein>
<evidence type="ECO:0000313" key="3">
    <source>
        <dbReference type="Proteomes" id="UP001230504"/>
    </source>
</evidence>
<dbReference type="Proteomes" id="UP001230504">
    <property type="component" value="Unassembled WGS sequence"/>
</dbReference>
<keyword evidence="3" id="KW-1185">Reference proteome</keyword>
<feature type="compositionally biased region" description="Polar residues" evidence="1">
    <location>
        <begin position="139"/>
        <end position="148"/>
    </location>
</feature>
<feature type="compositionally biased region" description="Polar residues" evidence="1">
    <location>
        <begin position="183"/>
        <end position="197"/>
    </location>
</feature>
<name>A0AAD8V6J6_9PEZI</name>
<feature type="region of interest" description="Disordered" evidence="1">
    <location>
        <begin position="125"/>
        <end position="212"/>
    </location>
</feature>
<reference evidence="2" key="1">
    <citation type="submission" date="2021-06" db="EMBL/GenBank/DDBJ databases">
        <title>Comparative genomics, transcriptomics and evolutionary studies reveal genomic signatures of adaptation to plant cell wall in hemibiotrophic fungi.</title>
        <authorList>
            <consortium name="DOE Joint Genome Institute"/>
            <person name="Baroncelli R."/>
            <person name="Diaz J.F."/>
            <person name="Benocci T."/>
            <person name="Peng M."/>
            <person name="Battaglia E."/>
            <person name="Haridas S."/>
            <person name="Andreopoulos W."/>
            <person name="Labutti K."/>
            <person name="Pangilinan J."/>
            <person name="Floch G.L."/>
            <person name="Makela M.R."/>
            <person name="Henrissat B."/>
            <person name="Grigoriev I.V."/>
            <person name="Crouch J.A."/>
            <person name="De Vries R.P."/>
            <person name="Sukno S.A."/>
            <person name="Thon M.R."/>
        </authorList>
    </citation>
    <scope>NUCLEOTIDE SEQUENCE</scope>
    <source>
        <strain evidence="2">CBS 125086</strain>
    </source>
</reference>
<proteinExistence type="predicted"/>